<accession>A0A136J8L6</accession>
<dbReference type="OrthoDB" id="337038at2759"/>
<keyword evidence="4" id="KW-1185">Reference proteome</keyword>
<dbReference type="InterPro" id="IPR001283">
    <property type="entry name" value="CRISP-related"/>
</dbReference>
<organism evidence="3 4">
    <name type="scientific">Microdochium bolleyi</name>
    <dbReference type="NCBI Taxonomy" id="196109"/>
    <lineage>
        <taxon>Eukaryota</taxon>
        <taxon>Fungi</taxon>
        <taxon>Dikarya</taxon>
        <taxon>Ascomycota</taxon>
        <taxon>Pezizomycotina</taxon>
        <taxon>Sordariomycetes</taxon>
        <taxon>Xylariomycetidae</taxon>
        <taxon>Xylariales</taxon>
        <taxon>Microdochiaceae</taxon>
        <taxon>Microdochium</taxon>
    </lineage>
</organism>
<gene>
    <name evidence="3" type="ORF">Micbo1qcDRAFT_203476</name>
</gene>
<dbReference type="Proteomes" id="UP000070501">
    <property type="component" value="Unassembled WGS sequence"/>
</dbReference>
<dbReference type="PRINTS" id="PR00838">
    <property type="entry name" value="V5ALLERGEN"/>
</dbReference>
<dbReference type="GO" id="GO:0005576">
    <property type="term" value="C:extracellular region"/>
    <property type="evidence" value="ECO:0007669"/>
    <property type="project" value="InterPro"/>
</dbReference>
<dbReference type="PRINTS" id="PR00837">
    <property type="entry name" value="V5TPXLIKE"/>
</dbReference>
<feature type="chain" id="PRO_5007293613" evidence="1">
    <location>
        <begin position="17"/>
        <end position="162"/>
    </location>
</feature>
<dbReference type="PROSITE" id="PS01010">
    <property type="entry name" value="CRISP_2"/>
    <property type="match status" value="1"/>
</dbReference>
<reference evidence="4" key="1">
    <citation type="submission" date="2016-02" db="EMBL/GenBank/DDBJ databases">
        <title>Draft genome sequence of Microdochium bolleyi, a fungal endophyte of beachgrass.</title>
        <authorList>
            <consortium name="DOE Joint Genome Institute"/>
            <person name="David A.S."/>
            <person name="May G."/>
            <person name="Haridas S."/>
            <person name="Lim J."/>
            <person name="Wang M."/>
            <person name="Labutti K."/>
            <person name="Lipzen A."/>
            <person name="Barry K."/>
            <person name="Grigoriev I.V."/>
        </authorList>
    </citation>
    <scope>NUCLEOTIDE SEQUENCE [LARGE SCALE GENOMIC DNA]</scope>
    <source>
        <strain evidence="4">J235TASD1</strain>
    </source>
</reference>
<dbReference type="InterPro" id="IPR035940">
    <property type="entry name" value="CAP_sf"/>
</dbReference>
<dbReference type="STRING" id="196109.A0A136J8L6"/>
<dbReference type="InterPro" id="IPR014044">
    <property type="entry name" value="CAP_dom"/>
</dbReference>
<keyword evidence="1" id="KW-0732">Signal</keyword>
<evidence type="ECO:0000313" key="4">
    <source>
        <dbReference type="Proteomes" id="UP000070501"/>
    </source>
</evidence>
<evidence type="ECO:0000313" key="3">
    <source>
        <dbReference type="EMBL" id="KXJ93396.1"/>
    </source>
</evidence>
<dbReference type="Pfam" id="PF00188">
    <property type="entry name" value="CAP"/>
    <property type="match status" value="1"/>
</dbReference>
<dbReference type="SUPFAM" id="SSF55797">
    <property type="entry name" value="PR-1-like"/>
    <property type="match status" value="1"/>
</dbReference>
<feature type="signal peptide" evidence="1">
    <location>
        <begin position="1"/>
        <end position="16"/>
    </location>
</feature>
<feature type="domain" description="SCP" evidence="2">
    <location>
        <begin position="18"/>
        <end position="152"/>
    </location>
</feature>
<dbReference type="SMART" id="SM00198">
    <property type="entry name" value="SCP"/>
    <property type="match status" value="1"/>
</dbReference>
<evidence type="ECO:0000259" key="2">
    <source>
        <dbReference type="SMART" id="SM00198"/>
    </source>
</evidence>
<dbReference type="AlphaFoldDB" id="A0A136J8L6"/>
<protein>
    <submittedName>
        <fullName evidence="3">CAP domain-containing protein</fullName>
    </submittedName>
</protein>
<dbReference type="InterPro" id="IPR002413">
    <property type="entry name" value="V5_allergen-like"/>
</dbReference>
<dbReference type="InterPro" id="IPR018244">
    <property type="entry name" value="Allrgn_V5/Tpx1_CS"/>
</dbReference>
<dbReference type="PANTHER" id="PTHR10334">
    <property type="entry name" value="CYSTEINE-RICH SECRETORY PROTEIN-RELATED"/>
    <property type="match status" value="1"/>
</dbReference>
<dbReference type="Gene3D" id="3.40.33.10">
    <property type="entry name" value="CAP"/>
    <property type="match status" value="1"/>
</dbReference>
<dbReference type="InParanoid" id="A0A136J8L6"/>
<dbReference type="EMBL" id="KQ964248">
    <property type="protein sequence ID" value="KXJ93396.1"/>
    <property type="molecule type" value="Genomic_DNA"/>
</dbReference>
<sequence>MKICLVLLASAATAMAAGFKKTALVQHNAARALHGAPKLKWSRELAAIAQSHTNSCEFKHKVDGDYGQNLGWSSGSDAVSAMADMVTETWYGEVSAFTQYGAATPNMGSFSDWGHFSQLTWKDTQEVGCAYSACNGAYFFECNYSPPGNVAGQYGANVAPAV</sequence>
<evidence type="ECO:0000256" key="1">
    <source>
        <dbReference type="SAM" id="SignalP"/>
    </source>
</evidence>
<name>A0A136J8L6_9PEZI</name>
<proteinExistence type="predicted"/>